<keyword evidence="2 3" id="KW-0408">Iron</keyword>
<evidence type="ECO:0000256" key="1">
    <source>
        <dbReference type="ARBA" id="ARBA00022723"/>
    </source>
</evidence>
<name>A0A6C2U016_PONDE</name>
<dbReference type="EMBL" id="CAAHFG010000001">
    <property type="protein sequence ID" value="VGO13217.1"/>
    <property type="molecule type" value="Genomic_DNA"/>
</dbReference>
<evidence type="ECO:0000313" key="5">
    <source>
        <dbReference type="EMBL" id="VGO13217.1"/>
    </source>
</evidence>
<dbReference type="InterPro" id="IPR011042">
    <property type="entry name" value="6-blade_b-propeller_TolB-like"/>
</dbReference>
<evidence type="ECO:0000256" key="2">
    <source>
        <dbReference type="ARBA" id="ARBA00023004"/>
    </source>
</evidence>
<gene>
    <name evidence="5" type="ORF">PDESU_01771</name>
</gene>
<protein>
    <recommendedName>
        <fullName evidence="4">Cytochrome c domain-containing protein</fullName>
    </recommendedName>
</protein>
<accession>A0A6C2U016</accession>
<keyword evidence="1 3" id="KW-0479">Metal-binding</keyword>
<evidence type="ECO:0000259" key="4">
    <source>
        <dbReference type="PROSITE" id="PS51007"/>
    </source>
</evidence>
<dbReference type="GO" id="GO:0020037">
    <property type="term" value="F:heme binding"/>
    <property type="evidence" value="ECO:0007669"/>
    <property type="project" value="InterPro"/>
</dbReference>
<dbReference type="Gene3D" id="2.120.10.30">
    <property type="entry name" value="TolB, C-terminal domain"/>
    <property type="match status" value="1"/>
</dbReference>
<dbReference type="Proteomes" id="UP000366872">
    <property type="component" value="Unassembled WGS sequence"/>
</dbReference>
<evidence type="ECO:0000313" key="6">
    <source>
        <dbReference type="Proteomes" id="UP000366872"/>
    </source>
</evidence>
<dbReference type="Pfam" id="PF18582">
    <property type="entry name" value="HZS_alpha"/>
    <property type="match status" value="1"/>
</dbReference>
<organism evidence="5 6">
    <name type="scientific">Pontiella desulfatans</name>
    <dbReference type="NCBI Taxonomy" id="2750659"/>
    <lineage>
        <taxon>Bacteria</taxon>
        <taxon>Pseudomonadati</taxon>
        <taxon>Kiritimatiellota</taxon>
        <taxon>Kiritimatiellia</taxon>
        <taxon>Kiritimatiellales</taxon>
        <taxon>Pontiellaceae</taxon>
        <taxon>Pontiella</taxon>
    </lineage>
</organism>
<reference evidence="5 6" key="1">
    <citation type="submission" date="2019-04" db="EMBL/GenBank/DDBJ databases">
        <authorList>
            <person name="Van Vliet M D."/>
        </authorList>
    </citation>
    <scope>NUCLEOTIDE SEQUENCE [LARGE SCALE GENOMIC DNA]</scope>
    <source>
        <strain evidence="5 6">F1</strain>
    </source>
</reference>
<sequence>MDVMKTKFLTRFHSIGNDRKDAKTQGNQDSESSFLSVFAVNIFCRMAKSRVGFELHTGLKCRRMALILAVAAGCLAGDLFAELPACVTNQPILFIARKQYDRDHHNTATFFPSCPNEYNTGSYRAAGALKVFDPVTGAVTTLLETSEGMIRDPDVHFSGEKIVFSMRQDLADSYHIYEINADGSGLKQLTFIQDADDLDPIYMPDGDIVFTSTREIKYIGCNRHISANLHKMDADGANIQQIARSTLFEDHPSLMPDGRIMYSRWEYVDRNFGDAQGLWVCEPDGTGHAIMYGNNTTSPGGVLDGQMIPGTPYIVCTFSSCHDVPWGAIALIDRRKGVDGRDPVVRTWPAGLESWVKVDGQDFDRFKNTSIRHEDPWPLLDPDSGVGGRYFLCSREITGGSSHMGLYLLDTEGDSALLYSEGTGVWGCFDPMPLAPRAMPHDVAIHRKNNGADGRFYIQDVYEGTHMEGVERGEVKYLRVIEAPNKTDFVWDKQWGAQGRTSPGMNWHNFQNKKILGTVPVEEDGSAHFNAPSSTFLFFQLLDENKRMIQSMRTGTIIQPNETQGCIGCHDDRTLAPAAYGTNSLPLATLRAPSQLDGWYGEPRNFGYLQEVQPVFDAHCMPCHDFDGSASGTLVLAGDKTLFFNASYMELWKKGYTGAIGAGPAAIQQAKSWGSHNSPLLTKILSGHNSGSMTTEDIDRIATWLDMNAPYYPHFSSNYPDNLAGRAPLTDAQVARLYALTGKNLASFYKHSTNPGPMVCFDRPEKSPCLDAMTVGSADYNEAVAIIQAGQDALAALPRADMPGFYKATALDLWHEATWTDRHNFEEMSQTAIAEGLKVYDTQPLMLAANRGVDGIDGVSALVQGEVIYTVSNSVVDVTVCWGSYDGGDEIEAWQYSTDLPPQSEGDFSVTLTGLVPGADIYFRVFVVNADGTVAAYESTLFDTRSLIDQDSDGMADDWELAHFGSSTTEAGNGDWDMDGLSNEEEYWVGTDPTNAASCLVIEGLEVSGTDVAIAWQSASNAEYTLEYSTNLAVNAWIPLVVDRSATPPQNIYSTNAPAAEVRYYRVRGRRTDR</sequence>
<dbReference type="GO" id="GO:0046872">
    <property type="term" value="F:metal ion binding"/>
    <property type="evidence" value="ECO:0007669"/>
    <property type="project" value="UniProtKB-KW"/>
</dbReference>
<keyword evidence="3" id="KW-0349">Heme</keyword>
<dbReference type="SUPFAM" id="SSF82171">
    <property type="entry name" value="DPP6 N-terminal domain-like"/>
    <property type="match status" value="1"/>
</dbReference>
<dbReference type="GO" id="GO:0009055">
    <property type="term" value="F:electron transfer activity"/>
    <property type="evidence" value="ECO:0007669"/>
    <property type="project" value="InterPro"/>
</dbReference>
<dbReference type="PROSITE" id="PS51007">
    <property type="entry name" value="CYTC"/>
    <property type="match status" value="1"/>
</dbReference>
<evidence type="ECO:0000256" key="3">
    <source>
        <dbReference type="PROSITE-ProRule" id="PRU00433"/>
    </source>
</evidence>
<dbReference type="InterPro" id="IPR040698">
    <property type="entry name" value="HZS_alpha_mid"/>
</dbReference>
<dbReference type="InterPro" id="IPR009056">
    <property type="entry name" value="Cyt_c-like_dom"/>
</dbReference>
<proteinExistence type="predicted"/>
<feature type="domain" description="Cytochrome c" evidence="4">
    <location>
        <begin position="607"/>
        <end position="709"/>
    </location>
</feature>
<dbReference type="AlphaFoldDB" id="A0A6C2U016"/>
<keyword evidence="6" id="KW-1185">Reference proteome</keyword>